<accession>A0ABS7DYE0</accession>
<feature type="domain" description="SGNH hydrolase-type esterase" evidence="1">
    <location>
        <begin position="51"/>
        <end position="231"/>
    </location>
</feature>
<organism evidence="2 3">
    <name type="scientific">Shewanella nanhaiensis</name>
    <dbReference type="NCBI Taxonomy" id="2864872"/>
    <lineage>
        <taxon>Bacteria</taxon>
        <taxon>Pseudomonadati</taxon>
        <taxon>Pseudomonadota</taxon>
        <taxon>Gammaproteobacteria</taxon>
        <taxon>Alteromonadales</taxon>
        <taxon>Shewanellaceae</taxon>
        <taxon>Shewanella</taxon>
    </lineage>
</organism>
<dbReference type="EMBL" id="JAHZST010000001">
    <property type="protein sequence ID" value="MBW8182452.1"/>
    <property type="molecule type" value="Genomic_DNA"/>
</dbReference>
<keyword evidence="2" id="KW-0378">Hydrolase</keyword>
<evidence type="ECO:0000313" key="2">
    <source>
        <dbReference type="EMBL" id="MBW8182452.1"/>
    </source>
</evidence>
<dbReference type="Gene3D" id="3.40.50.1110">
    <property type="entry name" value="SGNH hydrolase"/>
    <property type="match status" value="1"/>
</dbReference>
<sequence length="250" mass="27419">MSHYLVLLLLAPLLALQGLYVRRTSLVLPEAAGERAGSIGKGEKLKVLIAGDSAAAGVGVDNQERALTGYLTRELAKEHCVTWALIAKSGSNTHDLIQHLSKVKGDKFDVVLLSLGVNDVLTPLSASKWQGQLGQLTQVLHHEFGAKQVWFTSVPPMERFPLLPQPLRWFLGRRAQEFNRALTAYVEQDECCGLVDLSIYVPKRDPYSSKSVEVSAMAADGFHPDESLYQLWGSSAARVIDKQIKLNSVA</sequence>
<protein>
    <submittedName>
        <fullName evidence="2">SGNH/GDSL hydrolase family protein</fullName>
    </submittedName>
</protein>
<dbReference type="RefSeq" id="WP_220108145.1">
    <property type="nucleotide sequence ID" value="NZ_JAHZST010000001.1"/>
</dbReference>
<dbReference type="CDD" id="cd01836">
    <property type="entry name" value="FeeA_FeeB_like"/>
    <property type="match status" value="1"/>
</dbReference>
<dbReference type="InterPro" id="IPR036514">
    <property type="entry name" value="SGNH_hydro_sf"/>
</dbReference>
<keyword evidence="3" id="KW-1185">Reference proteome</keyword>
<dbReference type="Proteomes" id="UP001195963">
    <property type="component" value="Unassembled WGS sequence"/>
</dbReference>
<proteinExistence type="predicted"/>
<evidence type="ECO:0000313" key="3">
    <source>
        <dbReference type="Proteomes" id="UP001195963"/>
    </source>
</evidence>
<reference evidence="2 3" key="1">
    <citation type="submission" date="2021-07" db="EMBL/GenBank/DDBJ databases">
        <title>Shewanella sp. nov, isolated from SCS.</title>
        <authorList>
            <person name="Cao W.R."/>
        </authorList>
    </citation>
    <scope>NUCLEOTIDE SEQUENCE [LARGE SCALE GENOMIC DNA]</scope>
    <source>
        <strain evidence="2 3">NR704-98</strain>
    </source>
</reference>
<dbReference type="SUPFAM" id="SSF52266">
    <property type="entry name" value="SGNH hydrolase"/>
    <property type="match status" value="1"/>
</dbReference>
<evidence type="ECO:0000259" key="1">
    <source>
        <dbReference type="Pfam" id="PF13472"/>
    </source>
</evidence>
<gene>
    <name evidence="2" type="ORF">K0625_02130</name>
</gene>
<dbReference type="Pfam" id="PF13472">
    <property type="entry name" value="Lipase_GDSL_2"/>
    <property type="match status" value="1"/>
</dbReference>
<comment type="caution">
    <text evidence="2">The sequence shown here is derived from an EMBL/GenBank/DDBJ whole genome shotgun (WGS) entry which is preliminary data.</text>
</comment>
<dbReference type="InterPro" id="IPR013830">
    <property type="entry name" value="SGNH_hydro"/>
</dbReference>
<dbReference type="GO" id="GO:0016787">
    <property type="term" value="F:hydrolase activity"/>
    <property type="evidence" value="ECO:0007669"/>
    <property type="project" value="UniProtKB-KW"/>
</dbReference>
<name>A0ABS7DYE0_9GAMM</name>